<dbReference type="WBParaSite" id="HNAJ_0000235201-mRNA-1">
    <property type="protein sequence ID" value="HNAJ_0000235201-mRNA-1"/>
    <property type="gene ID" value="HNAJ_0000235201"/>
</dbReference>
<evidence type="ECO:0000313" key="3">
    <source>
        <dbReference type="Proteomes" id="UP000278807"/>
    </source>
</evidence>
<proteinExistence type="predicted"/>
<protein>
    <submittedName>
        <fullName evidence="4">Pecanex-like protein</fullName>
    </submittedName>
</protein>
<gene>
    <name evidence="2" type="ORF">HNAJ_LOCUS2351</name>
</gene>
<dbReference type="Proteomes" id="UP000278807">
    <property type="component" value="Unassembled WGS sequence"/>
</dbReference>
<evidence type="ECO:0000313" key="4">
    <source>
        <dbReference type="WBParaSite" id="HNAJ_0000235201-mRNA-1"/>
    </source>
</evidence>
<dbReference type="AlphaFoldDB" id="A0A0R3T5L4"/>
<keyword evidence="1" id="KW-0812">Transmembrane</keyword>
<sequence length="415" mass="45858">MCDSAKSVVKSRPHGDDASLYINSETIFPDETSLTFGLDKNFTEPILTQRSLTPLIPFINEDAESSELQNERITAAYERAVDSEDISETTEDLDSSLAELRNLNGEISRDYTNSPTSVSVLDKVQNLTGELVSQTFGSGSRRNISSRIEELSKSFSVSQERDRLSSFSLTRSVPSFNYKSANIGTVKRSYRERDLTSTSTTVVSVPAYATPNLKLNLEPGQLRTLTQGGISNAPHTKKEAIAPQGLSSFSGNTKGNIQKDIAYQPTNSAKYEREGNDETEVYPVDSECDSFDLNVARTMNGPLEPLLQHGNCETIASDITMTSISEVLIRNGTRSSRYKEASSRFTRTNQGSVNIAPINNRSLILKWTLANVLVLSMYGALRSYWGKLTLGDMYSVAGYLFGLCIVEFINFIRTE</sequence>
<reference evidence="4" key="1">
    <citation type="submission" date="2017-02" db="UniProtKB">
        <authorList>
            <consortium name="WormBaseParasite"/>
        </authorList>
    </citation>
    <scope>IDENTIFICATION</scope>
</reference>
<name>A0A0R3T5L4_RODNA</name>
<keyword evidence="1" id="KW-0472">Membrane</keyword>
<keyword evidence="1" id="KW-1133">Transmembrane helix</keyword>
<evidence type="ECO:0000256" key="1">
    <source>
        <dbReference type="SAM" id="Phobius"/>
    </source>
</evidence>
<accession>A0A0R3T5L4</accession>
<feature type="transmembrane region" description="Helical" evidence="1">
    <location>
        <begin position="393"/>
        <end position="412"/>
    </location>
</feature>
<dbReference type="OrthoDB" id="10457193at2759"/>
<keyword evidence="3" id="KW-1185">Reference proteome</keyword>
<organism evidence="4">
    <name type="scientific">Rodentolepis nana</name>
    <name type="common">Dwarf tapeworm</name>
    <name type="synonym">Hymenolepis nana</name>
    <dbReference type="NCBI Taxonomy" id="102285"/>
    <lineage>
        <taxon>Eukaryota</taxon>
        <taxon>Metazoa</taxon>
        <taxon>Spiralia</taxon>
        <taxon>Lophotrochozoa</taxon>
        <taxon>Platyhelminthes</taxon>
        <taxon>Cestoda</taxon>
        <taxon>Eucestoda</taxon>
        <taxon>Cyclophyllidea</taxon>
        <taxon>Hymenolepididae</taxon>
        <taxon>Rodentolepis</taxon>
    </lineage>
</organism>
<dbReference type="EMBL" id="UZAE01001133">
    <property type="protein sequence ID" value="VDN98210.1"/>
    <property type="molecule type" value="Genomic_DNA"/>
</dbReference>
<evidence type="ECO:0000313" key="2">
    <source>
        <dbReference type="EMBL" id="VDN98210.1"/>
    </source>
</evidence>
<reference evidence="2 3" key="2">
    <citation type="submission" date="2018-11" db="EMBL/GenBank/DDBJ databases">
        <authorList>
            <consortium name="Pathogen Informatics"/>
        </authorList>
    </citation>
    <scope>NUCLEOTIDE SEQUENCE [LARGE SCALE GENOMIC DNA]</scope>
</reference>
<feature type="transmembrane region" description="Helical" evidence="1">
    <location>
        <begin position="363"/>
        <end position="381"/>
    </location>
</feature>